<dbReference type="SUPFAM" id="SSF57610">
    <property type="entry name" value="Thyroglobulin type-1 domain"/>
    <property type="match status" value="1"/>
</dbReference>
<dbReference type="GO" id="GO:0019882">
    <property type="term" value="P:antigen processing and presentation"/>
    <property type="evidence" value="ECO:0007669"/>
    <property type="project" value="InterPro"/>
</dbReference>
<keyword evidence="4 5" id="KW-1015">Disulfide bond</keyword>
<evidence type="ECO:0000256" key="5">
    <source>
        <dbReference type="PROSITE-ProRule" id="PRU00500"/>
    </source>
</evidence>
<dbReference type="PANTHER" id="PTHR12352">
    <property type="entry name" value="SECRETED MODULAR CALCIUM-BINDING PROTEIN"/>
    <property type="match status" value="1"/>
</dbReference>
<dbReference type="Pfam" id="PF00086">
    <property type="entry name" value="Thyroglobulin_1"/>
    <property type="match status" value="1"/>
</dbReference>
<keyword evidence="6" id="KW-0812">Transmembrane</keyword>
<dbReference type="InterPro" id="IPR000716">
    <property type="entry name" value="Thyroglobulin_1"/>
</dbReference>
<feature type="disulfide bond" evidence="5">
    <location>
        <begin position="176"/>
        <end position="183"/>
    </location>
</feature>
<name>A0AAY4D127_9TELE</name>
<dbReference type="PROSITE" id="PS51162">
    <property type="entry name" value="THYROGLOBULIN_1_2"/>
    <property type="match status" value="1"/>
</dbReference>
<dbReference type="CDD" id="cd00191">
    <property type="entry name" value="TY"/>
    <property type="match status" value="1"/>
</dbReference>
<accession>A0AAY4D127</accession>
<protein>
    <recommendedName>
        <fullName evidence="7">Thyroglobulin type-1 domain-containing protein</fullName>
    </recommendedName>
</protein>
<dbReference type="InterPro" id="IPR015386">
    <property type="entry name" value="MHC_II-assoc_invar/CLIP_MHC-bd"/>
</dbReference>
<dbReference type="Ensembl" id="ENSDCDT00010047764.1">
    <property type="protein sequence ID" value="ENSDCDP00010038161.1"/>
    <property type="gene ID" value="ENSDCDG00010024719.1"/>
</dbReference>
<dbReference type="Pfam" id="PF09307">
    <property type="entry name" value="MHC2-interact"/>
    <property type="match status" value="1"/>
</dbReference>
<dbReference type="GO" id="GO:0006886">
    <property type="term" value="P:intracellular protein transport"/>
    <property type="evidence" value="ECO:0007669"/>
    <property type="project" value="InterPro"/>
</dbReference>
<dbReference type="PANTHER" id="PTHR12352:SF3">
    <property type="entry name" value="NIDOGEN-2"/>
    <property type="match status" value="1"/>
</dbReference>
<comment type="caution">
    <text evidence="5">Lacks conserved residue(s) required for the propagation of feature annotation.</text>
</comment>
<dbReference type="GO" id="GO:0042289">
    <property type="term" value="F:MHC class II protein binding"/>
    <property type="evidence" value="ECO:0007669"/>
    <property type="project" value="InterPro"/>
</dbReference>
<dbReference type="InterPro" id="IPR051950">
    <property type="entry name" value="Dev_reg/Prot_inhib"/>
</dbReference>
<dbReference type="GeneTree" id="ENSGT00390000008961"/>
<dbReference type="SMART" id="SM00211">
    <property type="entry name" value="TY"/>
    <property type="match status" value="1"/>
</dbReference>
<dbReference type="AlphaFoldDB" id="A0AAY4D127"/>
<reference evidence="8 9" key="1">
    <citation type="submission" date="2020-06" db="EMBL/GenBank/DDBJ databases">
        <authorList>
            <consortium name="Wellcome Sanger Institute Data Sharing"/>
        </authorList>
    </citation>
    <scope>NUCLEOTIDE SEQUENCE [LARGE SCALE GENOMIC DNA]</scope>
</reference>
<reference evidence="8" key="3">
    <citation type="submission" date="2025-09" db="UniProtKB">
        <authorList>
            <consortium name="Ensembl"/>
        </authorList>
    </citation>
    <scope>IDENTIFICATION</scope>
</reference>
<evidence type="ECO:0000256" key="1">
    <source>
        <dbReference type="ARBA" id="ARBA00004613"/>
    </source>
</evidence>
<comment type="subcellular location">
    <subcellularLocation>
        <location evidence="1">Secreted</location>
    </subcellularLocation>
</comment>
<dbReference type="PROSITE" id="PS00484">
    <property type="entry name" value="THYROGLOBULIN_1_1"/>
    <property type="match status" value="1"/>
</dbReference>
<evidence type="ECO:0000259" key="7">
    <source>
        <dbReference type="PROSITE" id="PS51162"/>
    </source>
</evidence>
<evidence type="ECO:0000256" key="3">
    <source>
        <dbReference type="ARBA" id="ARBA00022737"/>
    </source>
</evidence>
<sequence>MSDHNDVLIERSGSQDTVLPIIARSGMVGLTVLACLLLAGQAVTTYFVVSQQQHLSNLEEGTNHLRKQLSQRNTGGTKMMHIPVNTMPLLKDFSDLDNCSSVVVMRIGHQGAATTYKSNLNLYTYKTTHGFAHPSTLLILVAELDTKCKLEASKKVNPGVYKPQCDEQGDYMPMQCWSSTGYCWCVDKNGNKIPETLIRGRPQWTAALLLSSGTQSPAEYIRLVHLIG</sequence>
<evidence type="ECO:0000256" key="6">
    <source>
        <dbReference type="SAM" id="Phobius"/>
    </source>
</evidence>
<feature type="transmembrane region" description="Helical" evidence="6">
    <location>
        <begin position="27"/>
        <end position="49"/>
    </location>
</feature>
<dbReference type="Gene3D" id="4.10.800.10">
    <property type="entry name" value="Thyroglobulin type-1"/>
    <property type="match status" value="1"/>
</dbReference>
<evidence type="ECO:0000256" key="4">
    <source>
        <dbReference type="ARBA" id="ARBA00023157"/>
    </source>
</evidence>
<evidence type="ECO:0000313" key="9">
    <source>
        <dbReference type="Proteomes" id="UP000694580"/>
    </source>
</evidence>
<keyword evidence="6" id="KW-0472">Membrane</keyword>
<keyword evidence="9" id="KW-1185">Reference proteome</keyword>
<reference evidence="8" key="2">
    <citation type="submission" date="2025-08" db="UniProtKB">
        <authorList>
            <consortium name="Ensembl"/>
        </authorList>
    </citation>
    <scope>IDENTIFICATION</scope>
</reference>
<evidence type="ECO:0000256" key="2">
    <source>
        <dbReference type="ARBA" id="ARBA00022525"/>
    </source>
</evidence>
<dbReference type="GO" id="GO:0006955">
    <property type="term" value="P:immune response"/>
    <property type="evidence" value="ECO:0007669"/>
    <property type="project" value="InterPro"/>
</dbReference>
<keyword evidence="2" id="KW-0964">Secreted</keyword>
<keyword evidence="6" id="KW-1133">Transmembrane helix</keyword>
<proteinExistence type="predicted"/>
<evidence type="ECO:0000313" key="8">
    <source>
        <dbReference type="Ensembl" id="ENSDCDP00010038161.1"/>
    </source>
</evidence>
<keyword evidence="3" id="KW-0677">Repeat</keyword>
<dbReference type="GO" id="GO:0016020">
    <property type="term" value="C:membrane"/>
    <property type="evidence" value="ECO:0007669"/>
    <property type="project" value="InterPro"/>
</dbReference>
<dbReference type="GO" id="GO:0005615">
    <property type="term" value="C:extracellular space"/>
    <property type="evidence" value="ECO:0007669"/>
    <property type="project" value="TreeGrafter"/>
</dbReference>
<organism evidence="8 9">
    <name type="scientific">Denticeps clupeoides</name>
    <name type="common">denticle herring</name>
    <dbReference type="NCBI Taxonomy" id="299321"/>
    <lineage>
        <taxon>Eukaryota</taxon>
        <taxon>Metazoa</taxon>
        <taxon>Chordata</taxon>
        <taxon>Craniata</taxon>
        <taxon>Vertebrata</taxon>
        <taxon>Euteleostomi</taxon>
        <taxon>Actinopterygii</taxon>
        <taxon>Neopterygii</taxon>
        <taxon>Teleostei</taxon>
        <taxon>Clupei</taxon>
        <taxon>Clupeiformes</taxon>
        <taxon>Denticipitoidei</taxon>
        <taxon>Denticipitidae</taxon>
        <taxon>Denticeps</taxon>
    </lineage>
</organism>
<dbReference type="InterPro" id="IPR036857">
    <property type="entry name" value="Thyroglobulin_1_sf"/>
</dbReference>
<feature type="domain" description="Thyroglobulin type-1" evidence="7">
    <location>
        <begin position="145"/>
        <end position="206"/>
    </location>
</feature>
<dbReference type="Proteomes" id="UP000694580">
    <property type="component" value="Chromosome 18"/>
</dbReference>